<dbReference type="EMBL" id="SNZF01000029">
    <property type="protein sequence ID" value="TDR32097.1"/>
    <property type="molecule type" value="Genomic_DNA"/>
</dbReference>
<dbReference type="Gene3D" id="3.40.1170.60">
    <property type="match status" value="1"/>
</dbReference>
<evidence type="ECO:0000313" key="2">
    <source>
        <dbReference type="EMBL" id="TDR32097.1"/>
    </source>
</evidence>
<dbReference type="EMBL" id="JENY01000024">
    <property type="protein sequence ID" value="EXL03617.1"/>
    <property type="molecule type" value="Genomic_DNA"/>
</dbReference>
<dbReference type="HOGENOM" id="CLU_086026_0_0_5"/>
<evidence type="ECO:0000313" key="4">
    <source>
        <dbReference type="Proteomes" id="UP000294958"/>
    </source>
</evidence>
<gene>
    <name evidence="1" type="ORF">BG36_11445</name>
    <name evidence="2" type="ORF">DES43_12938</name>
</gene>
<proteinExistence type="predicted"/>
<evidence type="ECO:0000313" key="3">
    <source>
        <dbReference type="Proteomes" id="UP000019849"/>
    </source>
</evidence>
<evidence type="ECO:0000313" key="1">
    <source>
        <dbReference type="EMBL" id="EXL03617.1"/>
    </source>
</evidence>
<comment type="caution">
    <text evidence="1">The sequence shown here is derived from an EMBL/GenBank/DDBJ whole genome shotgun (WGS) entry which is preliminary data.</text>
</comment>
<dbReference type="RefSeq" id="WP_035029299.1">
    <property type="nucleotide sequence ID" value="NZ_KK073896.1"/>
</dbReference>
<protein>
    <submittedName>
        <fullName evidence="1">Uncharacterized protein</fullName>
    </submittedName>
</protein>
<sequence>MTSQDHFADGSIRIVEDDVQGRIVTFDSATFVNDFYGDTLASKDVIAAASYSGVLCARMVARHQPRGVIGLDCAIGKDGAGIAGLAFYEALGIPSAAVDVMTAEMGNGNDLYTSGIISRVNDRATSLGLNPGMSAREAASILKAADDLCDDRFADQENRETIYTNAAGRSIVCTDSIAFWRPEDTGRNVLCTAGHTGRSVIDYIVGSGVWGFICSDGGIGKNESGIAALPAADDAGIAGASVSALSARMGDGHSTYYDGVISACNELARSKGVQKGMSAIEAARLLVDN</sequence>
<dbReference type="OrthoDB" id="1115380at2"/>
<dbReference type="PATRIC" id="fig|69279.3.peg.3379"/>
<reference evidence="2 4" key="2">
    <citation type="submission" date="2019-03" db="EMBL/GenBank/DDBJ databases">
        <title>Genomic Encyclopedia of Type Strains, Phase IV (KMG-IV): sequencing the most valuable type-strain genomes for metagenomic binning, comparative biology and taxonomic classification.</title>
        <authorList>
            <person name="Goeker M."/>
        </authorList>
    </citation>
    <scope>NUCLEOTIDE SEQUENCE [LARGE SCALE GENOMIC DNA]</scope>
    <source>
        <strain evidence="2 4">DSM 11603</strain>
    </source>
</reference>
<keyword evidence="4" id="KW-1185">Reference proteome</keyword>
<dbReference type="Proteomes" id="UP000294958">
    <property type="component" value="Unassembled WGS sequence"/>
</dbReference>
<dbReference type="Proteomes" id="UP000019849">
    <property type="component" value="Unassembled WGS sequence"/>
</dbReference>
<dbReference type="eggNOG" id="ENOG502ZBEF">
    <property type="taxonomic scope" value="Bacteria"/>
</dbReference>
<dbReference type="AlphaFoldDB" id="A0A011TI04"/>
<name>A0A011TI04_9HYPH</name>
<reference evidence="1 3" key="1">
    <citation type="submission" date="2014-02" db="EMBL/GenBank/DDBJ databases">
        <title>Aquamicrobium defluvii Genome sequencing.</title>
        <authorList>
            <person name="Wang X."/>
        </authorList>
    </citation>
    <scope>NUCLEOTIDE SEQUENCE [LARGE SCALE GENOMIC DNA]</scope>
    <source>
        <strain evidence="1 3">W13Z1</strain>
    </source>
</reference>
<organism evidence="1 3">
    <name type="scientific">Aquamicrobium defluvii</name>
    <dbReference type="NCBI Taxonomy" id="69279"/>
    <lineage>
        <taxon>Bacteria</taxon>
        <taxon>Pseudomonadati</taxon>
        <taxon>Pseudomonadota</taxon>
        <taxon>Alphaproteobacteria</taxon>
        <taxon>Hyphomicrobiales</taxon>
        <taxon>Phyllobacteriaceae</taxon>
        <taxon>Aquamicrobium</taxon>
    </lineage>
</organism>
<accession>A0A011TI04</accession>
<dbReference type="STRING" id="69279.BG36_11445"/>